<evidence type="ECO:0000313" key="2">
    <source>
        <dbReference type="Proteomes" id="UP000730618"/>
    </source>
</evidence>
<sequence>MPTYNKLVRDRIPEIINNRGASCNTRILDETEYMAELRTKGYSLWVHLIYPNRRFEWVSSGIWQ</sequence>
<dbReference type="CDD" id="cd11532">
    <property type="entry name" value="NTP-PPase_COG4997"/>
    <property type="match status" value="1"/>
</dbReference>
<name>A0ABN7U016_9BACL</name>
<dbReference type="InterPro" id="IPR038735">
    <property type="entry name" value="MSMEG_1276-like_NTP-PPase_dom"/>
</dbReference>
<reference evidence="1 2" key="1">
    <citation type="submission" date="2021-06" db="EMBL/GenBank/DDBJ databases">
        <authorList>
            <person name="Criscuolo A."/>
        </authorList>
    </citation>
    <scope>NUCLEOTIDE SEQUENCE [LARGE SCALE GENOMIC DNA]</scope>
    <source>
        <strain evidence="2">CIP 111802</strain>
    </source>
</reference>
<evidence type="ECO:0000313" key="1">
    <source>
        <dbReference type="EMBL" id="CAG7658380.1"/>
    </source>
</evidence>
<dbReference type="Proteomes" id="UP000730618">
    <property type="component" value="Unassembled WGS sequence"/>
</dbReference>
<gene>
    <name evidence="1" type="ORF">PAECIP111802_07027</name>
</gene>
<comment type="caution">
    <text evidence="1">The sequence shown here is derived from an EMBL/GenBank/DDBJ whole genome shotgun (WGS) entry which is preliminary data.</text>
</comment>
<proteinExistence type="predicted"/>
<organism evidence="1 2">
    <name type="scientific">Paenibacillus allorhizosphaerae</name>
    <dbReference type="NCBI Taxonomy" id="2849866"/>
    <lineage>
        <taxon>Bacteria</taxon>
        <taxon>Bacillati</taxon>
        <taxon>Bacillota</taxon>
        <taxon>Bacilli</taxon>
        <taxon>Bacillales</taxon>
        <taxon>Paenibacillaceae</taxon>
        <taxon>Paenibacillus</taxon>
    </lineage>
</organism>
<protein>
    <submittedName>
        <fullName evidence="1">Uncharacterized protein</fullName>
    </submittedName>
</protein>
<keyword evidence="2" id="KW-1185">Reference proteome</keyword>
<dbReference type="EMBL" id="CAJVCE010000042">
    <property type="protein sequence ID" value="CAG7658380.1"/>
    <property type="molecule type" value="Genomic_DNA"/>
</dbReference>
<accession>A0ABN7U016</accession>